<dbReference type="GO" id="GO:0009231">
    <property type="term" value="P:riboflavin biosynthetic process"/>
    <property type="evidence" value="ECO:0007669"/>
    <property type="project" value="InterPro"/>
</dbReference>
<dbReference type="InterPro" id="IPR024072">
    <property type="entry name" value="DHFR-like_dom_sf"/>
</dbReference>
<dbReference type="Proteomes" id="UP000501602">
    <property type="component" value="Chromosome"/>
</dbReference>
<keyword evidence="3" id="KW-1185">Reference proteome</keyword>
<gene>
    <name evidence="2" type="ORF">HER31_11930</name>
</gene>
<evidence type="ECO:0000313" key="3">
    <source>
        <dbReference type="Proteomes" id="UP000501602"/>
    </source>
</evidence>
<dbReference type="InterPro" id="IPR050765">
    <property type="entry name" value="Riboflavin_Biosynth_HTPR"/>
</dbReference>
<protein>
    <submittedName>
        <fullName evidence="2">Dihydrofolate reductase</fullName>
    </submittedName>
</protein>
<dbReference type="RefSeq" id="WP_168660796.1">
    <property type="nucleotide sequence ID" value="NZ_CP051180.1"/>
</dbReference>
<accession>A0A6H1UH44</accession>
<dbReference type="SUPFAM" id="SSF53597">
    <property type="entry name" value="Dihydrofolate reductase-like"/>
    <property type="match status" value="1"/>
</dbReference>
<sequence>MKCSVYIATSADGYIATAEGSVDWLHSAGNREADMSNNPDMGFNDFIDSVDCMIMGRKCMDVISSFNLTPAQWPYGETKIYVLSNSVNEPPENLRGKVEMYSGDIIELINRLEDSGYEHAYIDGGSTITAFINLHLINEITITRAPIILGKGIPLFGELGASIKLVNSEATAFPNHFIQEKYEVKYFG</sequence>
<dbReference type="EMBL" id="CP051180">
    <property type="protein sequence ID" value="QIZ77536.1"/>
    <property type="molecule type" value="Genomic_DNA"/>
</dbReference>
<evidence type="ECO:0000259" key="1">
    <source>
        <dbReference type="Pfam" id="PF01872"/>
    </source>
</evidence>
<dbReference type="KEGG" id="fes:HER31_11930"/>
<dbReference type="GO" id="GO:0008703">
    <property type="term" value="F:5-amino-6-(5-phosphoribosylamino)uracil reductase activity"/>
    <property type="evidence" value="ECO:0007669"/>
    <property type="project" value="InterPro"/>
</dbReference>
<dbReference type="Pfam" id="PF01872">
    <property type="entry name" value="RibD_C"/>
    <property type="match status" value="1"/>
</dbReference>
<dbReference type="PANTHER" id="PTHR38011:SF11">
    <property type="entry name" value="2,5-DIAMINO-6-RIBOSYLAMINO-4(3H)-PYRIMIDINONE 5'-PHOSPHATE REDUCTASE"/>
    <property type="match status" value="1"/>
</dbReference>
<dbReference type="AlphaFoldDB" id="A0A6H1UH44"/>
<proteinExistence type="predicted"/>
<dbReference type="Gene3D" id="3.40.430.10">
    <property type="entry name" value="Dihydrofolate Reductase, subunit A"/>
    <property type="match status" value="1"/>
</dbReference>
<organism evidence="2 3">
    <name type="scientific">Ferrimonas lipolytica</name>
    <dbReference type="NCBI Taxonomy" id="2724191"/>
    <lineage>
        <taxon>Bacteria</taxon>
        <taxon>Pseudomonadati</taxon>
        <taxon>Pseudomonadota</taxon>
        <taxon>Gammaproteobacteria</taxon>
        <taxon>Alteromonadales</taxon>
        <taxon>Ferrimonadaceae</taxon>
        <taxon>Ferrimonas</taxon>
    </lineage>
</organism>
<dbReference type="PANTHER" id="PTHR38011">
    <property type="entry name" value="DIHYDROFOLATE REDUCTASE FAMILY PROTEIN (AFU_ORTHOLOGUE AFUA_8G06820)"/>
    <property type="match status" value="1"/>
</dbReference>
<dbReference type="InterPro" id="IPR002734">
    <property type="entry name" value="RibDG_C"/>
</dbReference>
<name>A0A6H1UH44_9GAMM</name>
<reference evidence="2 3" key="1">
    <citation type="submission" date="2020-04" db="EMBL/GenBank/DDBJ databases">
        <title>Ferrimonas sp. S7 isolated from sea water.</title>
        <authorList>
            <person name="Bae S.S."/>
            <person name="Baek K."/>
        </authorList>
    </citation>
    <scope>NUCLEOTIDE SEQUENCE [LARGE SCALE GENOMIC DNA]</scope>
    <source>
        <strain evidence="2 3">S7</strain>
    </source>
</reference>
<evidence type="ECO:0000313" key="2">
    <source>
        <dbReference type="EMBL" id="QIZ77536.1"/>
    </source>
</evidence>
<feature type="domain" description="Bacterial bifunctional deaminase-reductase C-terminal" evidence="1">
    <location>
        <begin position="7"/>
        <end position="172"/>
    </location>
</feature>